<dbReference type="InterPro" id="IPR020807">
    <property type="entry name" value="PKS_DH"/>
</dbReference>
<dbReference type="InterPro" id="IPR016039">
    <property type="entry name" value="Thiolase-like"/>
</dbReference>
<dbReference type="InterPro" id="IPR014031">
    <property type="entry name" value="Ketoacyl_synth_C"/>
</dbReference>
<keyword evidence="2" id="KW-0597">Phosphoprotein</keyword>
<dbReference type="InterPro" id="IPR032821">
    <property type="entry name" value="PKS_assoc"/>
</dbReference>
<dbReference type="GO" id="GO:0004312">
    <property type="term" value="F:fatty acid synthase activity"/>
    <property type="evidence" value="ECO:0007669"/>
    <property type="project" value="TreeGrafter"/>
</dbReference>
<dbReference type="PROSITE" id="PS52019">
    <property type="entry name" value="PKS_MFAS_DH"/>
    <property type="match status" value="1"/>
</dbReference>
<comment type="caution">
    <text evidence="7">The sequence shown here is derived from an EMBL/GenBank/DDBJ whole genome shotgun (WGS) entry which is preliminary data.</text>
</comment>
<evidence type="ECO:0000256" key="1">
    <source>
        <dbReference type="ARBA" id="ARBA00022450"/>
    </source>
</evidence>
<dbReference type="InterPro" id="IPR050091">
    <property type="entry name" value="PKS_NRPS_Biosynth_Enz"/>
</dbReference>
<evidence type="ECO:0000256" key="3">
    <source>
        <dbReference type="PROSITE-ProRule" id="PRU01363"/>
    </source>
</evidence>
<dbReference type="PATRIC" id="fig|43658.6.peg.2653"/>
<dbReference type="SMART" id="SM00826">
    <property type="entry name" value="PKS_DH"/>
    <property type="match status" value="1"/>
</dbReference>
<dbReference type="PANTHER" id="PTHR43775:SF37">
    <property type="entry name" value="SI:DKEY-61P9.11"/>
    <property type="match status" value="1"/>
</dbReference>
<gene>
    <name evidence="7" type="ORF">AC626_20510</name>
</gene>
<dbReference type="Proteomes" id="UP000036850">
    <property type="component" value="Unassembled WGS sequence"/>
</dbReference>
<feature type="region of interest" description="Disordered" evidence="4">
    <location>
        <begin position="1"/>
        <end position="22"/>
    </location>
</feature>
<feature type="domain" description="Ketosynthase family 3 (KS3)" evidence="5">
    <location>
        <begin position="1"/>
        <end position="166"/>
    </location>
</feature>
<comment type="caution">
    <text evidence="3">Lacks conserved residue(s) required for the propagation of feature annotation.</text>
</comment>
<name>A0A0L0EN80_9GAMM</name>
<dbReference type="InterPro" id="IPR020841">
    <property type="entry name" value="PKS_Beta-ketoAc_synthase_dom"/>
</dbReference>
<evidence type="ECO:0000313" key="8">
    <source>
        <dbReference type="Proteomes" id="UP000036850"/>
    </source>
</evidence>
<dbReference type="EMBL" id="LFZX01000216">
    <property type="protein sequence ID" value="KNC65864.1"/>
    <property type="molecule type" value="Genomic_DNA"/>
</dbReference>
<dbReference type="Pfam" id="PF21089">
    <property type="entry name" value="PKS_DH_N"/>
    <property type="match status" value="1"/>
</dbReference>
<feature type="non-terminal residue" evidence="7">
    <location>
        <position position="1"/>
    </location>
</feature>
<dbReference type="GO" id="GO:0071770">
    <property type="term" value="P:DIM/DIP cell wall layer assembly"/>
    <property type="evidence" value="ECO:0007669"/>
    <property type="project" value="TreeGrafter"/>
</dbReference>
<accession>A0A0L0EN80</accession>
<dbReference type="CDD" id="cd00833">
    <property type="entry name" value="PKS"/>
    <property type="match status" value="1"/>
</dbReference>
<evidence type="ECO:0000256" key="4">
    <source>
        <dbReference type="SAM" id="MobiDB-lite"/>
    </source>
</evidence>
<evidence type="ECO:0000259" key="5">
    <source>
        <dbReference type="PROSITE" id="PS52004"/>
    </source>
</evidence>
<organism evidence="7 8">
    <name type="scientific">Pseudoalteromonas rubra</name>
    <dbReference type="NCBI Taxonomy" id="43658"/>
    <lineage>
        <taxon>Bacteria</taxon>
        <taxon>Pseudomonadati</taxon>
        <taxon>Pseudomonadota</taxon>
        <taxon>Gammaproteobacteria</taxon>
        <taxon>Alteromonadales</taxon>
        <taxon>Pseudoalteromonadaceae</taxon>
        <taxon>Pseudoalteromonas</taxon>
    </lineage>
</organism>
<evidence type="ECO:0008006" key="9">
    <source>
        <dbReference type="Google" id="ProtNLM"/>
    </source>
</evidence>
<dbReference type="GO" id="GO:0006633">
    <property type="term" value="P:fatty acid biosynthetic process"/>
    <property type="evidence" value="ECO:0007669"/>
    <property type="project" value="TreeGrafter"/>
</dbReference>
<dbReference type="PANTHER" id="PTHR43775">
    <property type="entry name" value="FATTY ACID SYNTHASE"/>
    <property type="match status" value="1"/>
</dbReference>
<feature type="compositionally biased region" description="Polar residues" evidence="4">
    <location>
        <begin position="7"/>
        <end position="22"/>
    </location>
</feature>
<dbReference type="GO" id="GO:0005886">
    <property type="term" value="C:plasma membrane"/>
    <property type="evidence" value="ECO:0007669"/>
    <property type="project" value="TreeGrafter"/>
</dbReference>
<dbReference type="GO" id="GO:0005737">
    <property type="term" value="C:cytoplasm"/>
    <property type="evidence" value="ECO:0007669"/>
    <property type="project" value="TreeGrafter"/>
</dbReference>
<evidence type="ECO:0000313" key="7">
    <source>
        <dbReference type="EMBL" id="KNC65864.1"/>
    </source>
</evidence>
<dbReference type="InterPro" id="IPR049552">
    <property type="entry name" value="PKS_DH_N"/>
</dbReference>
<evidence type="ECO:0000259" key="6">
    <source>
        <dbReference type="PROSITE" id="PS52019"/>
    </source>
</evidence>
<feature type="region of interest" description="C-terminal hotdog fold" evidence="3">
    <location>
        <begin position="471"/>
        <end position="474"/>
    </location>
</feature>
<dbReference type="Gene3D" id="1.10.1240.100">
    <property type="match status" value="1"/>
</dbReference>
<evidence type="ECO:0000256" key="2">
    <source>
        <dbReference type="ARBA" id="ARBA00022553"/>
    </source>
</evidence>
<proteinExistence type="predicted"/>
<dbReference type="InterPro" id="IPR049900">
    <property type="entry name" value="PKS_mFAS_DH"/>
</dbReference>
<dbReference type="AlphaFoldDB" id="A0A0L0EN80"/>
<feature type="domain" description="PKS/mFAS DH" evidence="6">
    <location>
        <begin position="327"/>
        <end position="474"/>
    </location>
</feature>
<feature type="region of interest" description="N-terminal hotdog fold" evidence="3">
    <location>
        <begin position="327"/>
        <end position="447"/>
    </location>
</feature>
<dbReference type="Pfam" id="PF02801">
    <property type="entry name" value="Ketoacyl-synt_C"/>
    <property type="match status" value="1"/>
</dbReference>
<reference evidence="8" key="1">
    <citation type="submission" date="2015-07" db="EMBL/GenBank/DDBJ databases">
        <title>Draft genome sequence of a Pseudoalteromonas rubra strain, OCN096, isolated from Kaneohe Bay, Oahu, Hawaii.</title>
        <authorList>
            <person name="Beurmann S."/>
            <person name="Ushijima B."/>
            <person name="Belcaid M."/>
            <person name="Callahan S.M."/>
            <person name="Aeby G.S."/>
        </authorList>
    </citation>
    <scope>NUCLEOTIDE SEQUENCE [LARGE SCALE GENOMIC DNA]</scope>
    <source>
        <strain evidence="8">OCN096</strain>
    </source>
</reference>
<dbReference type="Gene3D" id="3.10.129.10">
    <property type="entry name" value="Hotdog Thioesterase"/>
    <property type="match status" value="1"/>
</dbReference>
<dbReference type="SUPFAM" id="SSF53901">
    <property type="entry name" value="Thiolase-like"/>
    <property type="match status" value="1"/>
</dbReference>
<dbReference type="SMART" id="SM00825">
    <property type="entry name" value="PKS_KS"/>
    <property type="match status" value="1"/>
</dbReference>
<dbReference type="PROSITE" id="PS52004">
    <property type="entry name" value="KS3_2"/>
    <property type="match status" value="1"/>
</dbReference>
<keyword evidence="1" id="KW-0596">Phosphopantetheine</keyword>
<dbReference type="Pfam" id="PF16197">
    <property type="entry name" value="KAsynt_C_assoc"/>
    <property type="match status" value="1"/>
</dbReference>
<dbReference type="Gene3D" id="3.40.47.10">
    <property type="match status" value="1"/>
</dbReference>
<sequence>IIKGSSVGHSGKTNTLTSPSPFSQSRVIQQAIDNAQVGSDQIGFVELHGTGTVLGDPLEIQGLKRAFRASKQQTPDTPCYLSTVKTNIGHLESAAGIAGVIKTLLAFEHEQVPPLQNFETLNPKISLEKSPFKLATECMPWPGEQRLAGISSFGFAGVNAHVILESPQRLNPERPALDTALPIVLSARTRTALTQRAADLLAYLETDNSVEPLDLSYTLTVGRESMKHRMGFAADSLASLKTQLSNFVSGEAGDWHYSKVGATTEQIEVTHETLDARITGWVQGDVIDWQTSYSDLCPQRISLPAYPFEHKPYWLAAEDEAQPSHLHPLLHRSMPALGEQLFASDFTGNESFLRDHQVQGQAMLPGVCTLEMVHAAMTLSGQLTDSQSLRLSQVSWLRPVTINAQSGPVYLSLKQTDDRVTFELWREANDARQVYASGQAEVTEHSVTTKDIAVLSNPAQSRPLSYINNLAQRV</sequence>
<protein>
    <recommendedName>
        <fullName evidence="9">Polyketide synthase</fullName>
    </recommendedName>
</protein>